<dbReference type="Gene3D" id="3.40.710.10">
    <property type="entry name" value="DD-peptidase/beta-lactamase superfamily"/>
    <property type="match status" value="1"/>
</dbReference>
<keyword evidence="2" id="KW-0121">Carboxypeptidase</keyword>
<protein>
    <submittedName>
        <fullName evidence="6">Transpeptidase family protein</fullName>
    </submittedName>
</protein>
<dbReference type="Pfam" id="PF00905">
    <property type="entry name" value="Transpeptidase"/>
    <property type="match status" value="1"/>
</dbReference>
<dbReference type="InterPro" id="IPR001460">
    <property type="entry name" value="PCN-bd_Tpept"/>
</dbReference>
<reference evidence="6" key="2">
    <citation type="journal article" date="2021" name="PeerJ">
        <title>Extensive microbial diversity within the chicken gut microbiome revealed by metagenomics and culture.</title>
        <authorList>
            <person name="Gilroy R."/>
            <person name="Ravi A."/>
            <person name="Getino M."/>
            <person name="Pursley I."/>
            <person name="Horton D.L."/>
            <person name="Alikhan N.F."/>
            <person name="Baker D."/>
            <person name="Gharbi K."/>
            <person name="Hall N."/>
            <person name="Watson M."/>
            <person name="Adriaenssens E.M."/>
            <person name="Foster-Nyarko E."/>
            <person name="Jarju S."/>
            <person name="Secka A."/>
            <person name="Antonio M."/>
            <person name="Oren A."/>
            <person name="Chaudhuri R.R."/>
            <person name="La Ragione R."/>
            <person name="Hildebrand F."/>
            <person name="Pallen M.J."/>
        </authorList>
    </citation>
    <scope>NUCLEOTIDE SEQUENCE</scope>
    <source>
        <strain evidence="6">21143</strain>
    </source>
</reference>
<dbReference type="EMBL" id="DVKT01000006">
    <property type="protein sequence ID" value="HIT38675.1"/>
    <property type="molecule type" value="Genomic_DNA"/>
</dbReference>
<feature type="transmembrane region" description="Helical" evidence="4">
    <location>
        <begin position="6"/>
        <end position="26"/>
    </location>
</feature>
<dbReference type="InterPro" id="IPR036138">
    <property type="entry name" value="PBP_dimer_sf"/>
</dbReference>
<dbReference type="PROSITE" id="PS51178">
    <property type="entry name" value="PASTA"/>
    <property type="match status" value="1"/>
</dbReference>
<reference evidence="6" key="1">
    <citation type="submission" date="2020-10" db="EMBL/GenBank/DDBJ databases">
        <authorList>
            <person name="Gilroy R."/>
        </authorList>
    </citation>
    <scope>NUCLEOTIDE SEQUENCE</scope>
    <source>
        <strain evidence="6">21143</strain>
    </source>
</reference>
<gene>
    <name evidence="6" type="ORF">IAD06_01360</name>
</gene>
<sequence length="720" mass="79601">MKSKGLHFRYLLIVLVIAVICIAILFKMSRTIFVEREKWQAKAEKPLYDTVPVLAARGNILAADGRLLATTMPRYTMYMDFAADGFNRDTFNRYLDPLCRALAQMPGDRTAEGYKAHLRQGLTHKHRRHYRLSYARLSYVQMKEILEYPFFNQKNSNKSGLVFEELLSRERPFGLLATSTVGSVYAGMVNGEGRGGASGIELSCDSLLRGINGKRVRQRVQWQWVEEILSKPVAGKDILTTIDVDIQDMAESALLEKLQETQADYGVAVIMEVETGAIRAIANLDRQSDGSYKEGVNHAVSDLVEPGSTFKTASMMVALDAGVVRPDDIFYGEKGKFVYAGQSMYDHNYRKGGYTDITAAQAIWYSSNIGISKIVLKGFEKDPKKFVDGLYEIGLNKAVDLDIPGALAPVIKYPVTADGKSNPAWSKLSLPWMSFGYEVSIPPIYTLMFYNGIANGGKMIKPYIIAGISENGDLIEEFETEVITKQMCKSRTLTEIQQMLVDVVQQGTAHGRKAVSSDYVQIAGKTGTAQIHQGKAGYKGNIVRHRVSFCGYFPAENPKYSGIVVVSAPRVGYPSGGTMPGAVLRTVAEEMYARGFLPGEGTVSRDTVFAKMPAIKKGNLENTTYVCRHLSLPYTSPESVGGGEEWVSVKSKDYTIAMDRIEPNRYTVPSVVGMGARDAIYLLEKVGLRVSVEGRGKVVRQSIPVGRRVSRGERITIVLK</sequence>
<dbReference type="InterPro" id="IPR050515">
    <property type="entry name" value="Beta-lactam/transpept"/>
</dbReference>
<dbReference type="GO" id="GO:0005886">
    <property type="term" value="C:plasma membrane"/>
    <property type="evidence" value="ECO:0007669"/>
    <property type="project" value="TreeGrafter"/>
</dbReference>
<evidence type="ECO:0000256" key="4">
    <source>
        <dbReference type="SAM" id="Phobius"/>
    </source>
</evidence>
<organism evidence="6 7">
    <name type="scientific">Candidatus Caccoplasma intestinavium</name>
    <dbReference type="NCBI Taxonomy" id="2840716"/>
    <lineage>
        <taxon>Bacteria</taxon>
        <taxon>Pseudomonadati</taxon>
        <taxon>Bacteroidota</taxon>
        <taxon>Bacteroidia</taxon>
        <taxon>Bacteroidales</taxon>
        <taxon>Bacteroidaceae</taxon>
        <taxon>Bacteroidaceae incertae sedis</taxon>
        <taxon>Candidatus Caccoplasma</taxon>
    </lineage>
</organism>
<dbReference type="InterPro" id="IPR005311">
    <property type="entry name" value="PBP_dimer"/>
</dbReference>
<keyword evidence="3 4" id="KW-0472">Membrane</keyword>
<evidence type="ECO:0000256" key="3">
    <source>
        <dbReference type="ARBA" id="ARBA00023136"/>
    </source>
</evidence>
<dbReference type="InterPro" id="IPR012338">
    <property type="entry name" value="Beta-lactam/transpept-like"/>
</dbReference>
<name>A0A9D1GCN9_9BACT</name>
<dbReference type="SUPFAM" id="SSF56601">
    <property type="entry name" value="beta-lactamase/transpeptidase-like"/>
    <property type="match status" value="1"/>
</dbReference>
<keyword evidence="4" id="KW-1133">Transmembrane helix</keyword>
<dbReference type="SUPFAM" id="SSF56519">
    <property type="entry name" value="Penicillin binding protein dimerisation domain"/>
    <property type="match status" value="1"/>
</dbReference>
<dbReference type="Gene3D" id="3.30.450.330">
    <property type="match status" value="1"/>
</dbReference>
<dbReference type="GO" id="GO:0008658">
    <property type="term" value="F:penicillin binding"/>
    <property type="evidence" value="ECO:0007669"/>
    <property type="project" value="InterPro"/>
</dbReference>
<dbReference type="GO" id="GO:0071555">
    <property type="term" value="P:cell wall organization"/>
    <property type="evidence" value="ECO:0007669"/>
    <property type="project" value="TreeGrafter"/>
</dbReference>
<dbReference type="GO" id="GO:0004180">
    <property type="term" value="F:carboxypeptidase activity"/>
    <property type="evidence" value="ECO:0007669"/>
    <property type="project" value="UniProtKB-KW"/>
</dbReference>
<dbReference type="PANTHER" id="PTHR30627">
    <property type="entry name" value="PEPTIDOGLYCAN D,D-TRANSPEPTIDASE"/>
    <property type="match status" value="1"/>
</dbReference>
<dbReference type="Proteomes" id="UP000886722">
    <property type="component" value="Unassembled WGS sequence"/>
</dbReference>
<dbReference type="CDD" id="cd06575">
    <property type="entry name" value="PASTA_Pbp2x-like_2"/>
    <property type="match status" value="1"/>
</dbReference>
<evidence type="ECO:0000259" key="5">
    <source>
        <dbReference type="PROSITE" id="PS51178"/>
    </source>
</evidence>
<keyword evidence="4" id="KW-0812">Transmembrane</keyword>
<dbReference type="InterPro" id="IPR005543">
    <property type="entry name" value="PASTA_dom"/>
</dbReference>
<dbReference type="SMART" id="SM00740">
    <property type="entry name" value="PASTA"/>
    <property type="match status" value="1"/>
</dbReference>
<dbReference type="Gene3D" id="3.30.10.20">
    <property type="match status" value="1"/>
</dbReference>
<feature type="domain" description="PASTA" evidence="5">
    <location>
        <begin position="662"/>
        <end position="720"/>
    </location>
</feature>
<comment type="caution">
    <text evidence="6">The sequence shown here is derived from an EMBL/GenBank/DDBJ whole genome shotgun (WGS) entry which is preliminary data.</text>
</comment>
<dbReference type="AlphaFoldDB" id="A0A9D1GCN9"/>
<dbReference type="Pfam" id="PF03793">
    <property type="entry name" value="PASTA"/>
    <property type="match status" value="1"/>
</dbReference>
<comment type="subcellular location">
    <subcellularLocation>
        <location evidence="1">Membrane</location>
    </subcellularLocation>
</comment>
<dbReference type="Gene3D" id="3.90.1310.10">
    <property type="entry name" value="Penicillin-binding protein 2a (Domain 2)"/>
    <property type="match status" value="1"/>
</dbReference>
<evidence type="ECO:0000313" key="6">
    <source>
        <dbReference type="EMBL" id="HIT38675.1"/>
    </source>
</evidence>
<keyword evidence="2" id="KW-0378">Hydrolase</keyword>
<accession>A0A9D1GCN9</accession>
<evidence type="ECO:0000256" key="1">
    <source>
        <dbReference type="ARBA" id="ARBA00004370"/>
    </source>
</evidence>
<dbReference type="PANTHER" id="PTHR30627:SF1">
    <property type="entry name" value="PEPTIDOGLYCAN D,D-TRANSPEPTIDASE FTSI"/>
    <property type="match status" value="1"/>
</dbReference>
<evidence type="ECO:0000313" key="7">
    <source>
        <dbReference type="Proteomes" id="UP000886722"/>
    </source>
</evidence>
<dbReference type="Pfam" id="PF03717">
    <property type="entry name" value="PBP_dimer"/>
    <property type="match status" value="1"/>
</dbReference>
<dbReference type="SUPFAM" id="SSF54184">
    <property type="entry name" value="Penicillin-binding protein 2x (pbp-2x), c-terminal domain"/>
    <property type="match status" value="1"/>
</dbReference>
<keyword evidence="2" id="KW-0645">Protease</keyword>
<proteinExistence type="predicted"/>
<evidence type="ECO:0000256" key="2">
    <source>
        <dbReference type="ARBA" id="ARBA00022645"/>
    </source>
</evidence>